<evidence type="ECO:0000256" key="1">
    <source>
        <dbReference type="ARBA" id="ARBA00004141"/>
    </source>
</evidence>
<dbReference type="GO" id="GO:0005886">
    <property type="term" value="C:plasma membrane"/>
    <property type="evidence" value="ECO:0007669"/>
    <property type="project" value="UniProtKB-ARBA"/>
</dbReference>
<comment type="subcellular location">
    <subcellularLocation>
        <location evidence="1">Membrane</location>
        <topology evidence="1">Multi-pass membrane protein</topology>
    </subcellularLocation>
</comment>
<dbReference type="Pfam" id="PF02361">
    <property type="entry name" value="CbiQ"/>
    <property type="match status" value="1"/>
</dbReference>
<name>A0AAF1BY13_9CORY</name>
<proteinExistence type="predicted"/>
<sequence>MSVPVYADDVRENGLAMNPVTRLFIVVIFTLPLFLTVDWVSASVAIVIELCAIPLLRVPVRSVIRRSTPLIIASVLGSIPMLLYGQQGGDTYFSFLTAHVTDNSIQLAIGIFLRVLAIGLPVVLVSYRVDPTDLGRALAQVLHLPARFVLGMVAALQMLTALQDDLHAMHRARRSRGLIDQRGFGHSFKNGASLAFGLLVQSLRRASTLSLAMEARGFGFASTRSWAKREDIHLRDGIILVVTVVLAAVPVAVSTWAGTFRLFGLVG</sequence>
<evidence type="ECO:0000256" key="5">
    <source>
        <dbReference type="ARBA" id="ARBA00023136"/>
    </source>
</evidence>
<evidence type="ECO:0000256" key="4">
    <source>
        <dbReference type="ARBA" id="ARBA00022989"/>
    </source>
</evidence>
<evidence type="ECO:0000313" key="8">
    <source>
        <dbReference type="Proteomes" id="UP000234560"/>
    </source>
</evidence>
<keyword evidence="3 6" id="KW-0812">Transmembrane</keyword>
<feature type="transmembrane region" description="Helical" evidence="6">
    <location>
        <begin position="68"/>
        <end position="85"/>
    </location>
</feature>
<organism evidence="7 8">
    <name type="scientific">Corynebacterium pyruviciproducens</name>
    <dbReference type="NCBI Taxonomy" id="598660"/>
    <lineage>
        <taxon>Bacteria</taxon>
        <taxon>Bacillati</taxon>
        <taxon>Actinomycetota</taxon>
        <taxon>Actinomycetes</taxon>
        <taxon>Mycobacteriales</taxon>
        <taxon>Corynebacteriaceae</taxon>
        <taxon>Corynebacterium</taxon>
    </lineage>
</organism>
<accession>A0AAF1BY13</accession>
<dbReference type="AlphaFoldDB" id="A0AAF1BY13"/>
<evidence type="ECO:0000256" key="2">
    <source>
        <dbReference type="ARBA" id="ARBA00022475"/>
    </source>
</evidence>
<dbReference type="PANTHER" id="PTHR34857:SF2">
    <property type="entry name" value="SLL0384 PROTEIN"/>
    <property type="match status" value="1"/>
</dbReference>
<dbReference type="PANTHER" id="PTHR34857">
    <property type="entry name" value="SLL0384 PROTEIN"/>
    <property type="match status" value="1"/>
</dbReference>
<feature type="transmembrane region" description="Helical" evidence="6">
    <location>
        <begin position="105"/>
        <end position="127"/>
    </location>
</feature>
<keyword evidence="2" id="KW-1003">Cell membrane</keyword>
<gene>
    <name evidence="7" type="ORF">CYJ47_07110</name>
</gene>
<feature type="transmembrane region" description="Helical" evidence="6">
    <location>
        <begin position="23"/>
        <end position="56"/>
    </location>
</feature>
<reference evidence="7" key="2">
    <citation type="submission" date="2023-10" db="EMBL/GenBank/DDBJ databases">
        <authorList>
            <person name="Choi B."/>
        </authorList>
    </citation>
    <scope>NUCLEOTIDE SEQUENCE</scope>
    <source>
        <strain evidence="7">UMB0763</strain>
    </source>
</reference>
<dbReference type="InterPro" id="IPR051611">
    <property type="entry name" value="ECF_transporter_component"/>
</dbReference>
<dbReference type="CDD" id="cd16914">
    <property type="entry name" value="EcfT"/>
    <property type="match status" value="1"/>
</dbReference>
<dbReference type="EMBL" id="CP136958">
    <property type="protein sequence ID" value="WOT01070.1"/>
    <property type="molecule type" value="Genomic_DNA"/>
</dbReference>
<evidence type="ECO:0000256" key="6">
    <source>
        <dbReference type="SAM" id="Phobius"/>
    </source>
</evidence>
<protein>
    <submittedName>
        <fullName evidence="7">Energy-coupling factor transporter transmembrane component T</fullName>
    </submittedName>
</protein>
<dbReference type="KEGG" id="cpyr:CYJ47_07110"/>
<dbReference type="RefSeq" id="WP_101677976.1">
    <property type="nucleotide sequence ID" value="NZ_CAMYCO010000004.1"/>
</dbReference>
<dbReference type="InterPro" id="IPR003339">
    <property type="entry name" value="ABC/ECF_trnsptr_transmembrane"/>
</dbReference>
<keyword evidence="4 6" id="KW-1133">Transmembrane helix</keyword>
<reference evidence="7" key="1">
    <citation type="submission" date="2017-12" db="EMBL/GenBank/DDBJ databases">
        <authorList>
            <person name="Thomas-White K."/>
            <person name="Wolfe A.J."/>
        </authorList>
    </citation>
    <scope>NUCLEOTIDE SEQUENCE</scope>
    <source>
        <strain evidence="7">UMB0763</strain>
    </source>
</reference>
<feature type="transmembrane region" description="Helical" evidence="6">
    <location>
        <begin position="238"/>
        <end position="257"/>
    </location>
</feature>
<dbReference type="Proteomes" id="UP000234560">
    <property type="component" value="Chromosome"/>
</dbReference>
<evidence type="ECO:0000256" key="3">
    <source>
        <dbReference type="ARBA" id="ARBA00022692"/>
    </source>
</evidence>
<keyword evidence="5 6" id="KW-0472">Membrane</keyword>
<evidence type="ECO:0000313" key="7">
    <source>
        <dbReference type="EMBL" id="WOT01070.1"/>
    </source>
</evidence>